<evidence type="ECO:0000313" key="1">
    <source>
        <dbReference type="EMBL" id="TYP94160.1"/>
    </source>
</evidence>
<keyword evidence="2" id="KW-1185">Reference proteome</keyword>
<accession>A0A5S5DDP9</accession>
<reference evidence="1 2" key="1">
    <citation type="submission" date="2019-07" db="EMBL/GenBank/DDBJ databases">
        <title>Genomic Encyclopedia of Archaeal and Bacterial Type Strains, Phase II (KMG-II): from individual species to whole genera.</title>
        <authorList>
            <person name="Goeker M."/>
        </authorList>
    </citation>
    <scope>NUCLEOTIDE SEQUENCE [LARGE SCALE GENOMIC DNA]</scope>
    <source>
        <strain evidence="1 2">DSM 18850</strain>
    </source>
</reference>
<dbReference type="AlphaFoldDB" id="A0A5S5DDP9"/>
<name>A0A5S5DDP9_9SPHI</name>
<dbReference type="InterPro" id="IPR023393">
    <property type="entry name" value="START-like_dom_sf"/>
</dbReference>
<sequence length="152" mass="17230">MKKLQFTKEIKAPAQKVYEAMLGLNDKTTYERWTSTFNPTSTYEGSWDKGSKILFIGVDENGKKGGMVSEIVEHTPAEHVSIRHYGFLDGDTEVTTGEQVEQWAGGHENYSFQENNGITTVTVDLDTTEEYLDYFQNTYPQALDTLKEIAEN</sequence>
<dbReference type="Proteomes" id="UP000325105">
    <property type="component" value="Unassembled WGS sequence"/>
</dbReference>
<comment type="caution">
    <text evidence="1">The sequence shown here is derived from an EMBL/GenBank/DDBJ whole genome shotgun (WGS) entry which is preliminary data.</text>
</comment>
<evidence type="ECO:0000313" key="2">
    <source>
        <dbReference type="Proteomes" id="UP000325105"/>
    </source>
</evidence>
<organism evidence="1 2">
    <name type="scientific">Sphingobacterium allocomposti</name>
    <dbReference type="NCBI Taxonomy" id="415956"/>
    <lineage>
        <taxon>Bacteria</taxon>
        <taxon>Pseudomonadati</taxon>
        <taxon>Bacteroidota</taxon>
        <taxon>Sphingobacteriia</taxon>
        <taxon>Sphingobacteriales</taxon>
        <taxon>Sphingobacteriaceae</taxon>
        <taxon>Sphingobacterium</taxon>
    </lineage>
</organism>
<protein>
    <recommendedName>
        <fullName evidence="3">Activator of Hsp90 ATPase-like protein</fullName>
    </recommendedName>
</protein>
<dbReference type="RefSeq" id="WP_148908981.1">
    <property type="nucleotide sequence ID" value="NZ_VNHX01000013.1"/>
</dbReference>
<dbReference type="SUPFAM" id="SSF55961">
    <property type="entry name" value="Bet v1-like"/>
    <property type="match status" value="1"/>
</dbReference>
<evidence type="ECO:0008006" key="3">
    <source>
        <dbReference type="Google" id="ProtNLM"/>
    </source>
</evidence>
<dbReference type="OrthoDB" id="384974at2"/>
<proteinExistence type="predicted"/>
<dbReference type="EMBL" id="VNHX01000013">
    <property type="protein sequence ID" value="TYP94160.1"/>
    <property type="molecule type" value="Genomic_DNA"/>
</dbReference>
<gene>
    <name evidence="1" type="ORF">BC792_11328</name>
</gene>
<dbReference type="Gene3D" id="3.30.530.20">
    <property type="match status" value="1"/>
</dbReference>